<organism evidence="1 2">
    <name type="scientific">Corynespora cassiicola Philippines</name>
    <dbReference type="NCBI Taxonomy" id="1448308"/>
    <lineage>
        <taxon>Eukaryota</taxon>
        <taxon>Fungi</taxon>
        <taxon>Dikarya</taxon>
        <taxon>Ascomycota</taxon>
        <taxon>Pezizomycotina</taxon>
        <taxon>Dothideomycetes</taxon>
        <taxon>Pleosporomycetidae</taxon>
        <taxon>Pleosporales</taxon>
        <taxon>Corynesporascaceae</taxon>
        <taxon>Corynespora</taxon>
    </lineage>
</organism>
<evidence type="ECO:0000313" key="1">
    <source>
        <dbReference type="EMBL" id="PSN62472.1"/>
    </source>
</evidence>
<keyword evidence="2" id="KW-1185">Reference proteome</keyword>
<protein>
    <submittedName>
        <fullName evidence="1">Uncharacterized protein</fullName>
    </submittedName>
</protein>
<dbReference type="OrthoDB" id="3747946at2759"/>
<dbReference type="STRING" id="1448308.A0A2T2NAK0"/>
<feature type="non-terminal residue" evidence="1">
    <location>
        <position position="106"/>
    </location>
</feature>
<reference evidence="1 2" key="1">
    <citation type="journal article" date="2018" name="Front. Microbiol.">
        <title>Genome-Wide Analysis of Corynespora cassiicola Leaf Fall Disease Putative Effectors.</title>
        <authorList>
            <person name="Lopez D."/>
            <person name="Ribeiro S."/>
            <person name="Label P."/>
            <person name="Fumanal B."/>
            <person name="Venisse J.S."/>
            <person name="Kohler A."/>
            <person name="de Oliveira R.R."/>
            <person name="Labutti K."/>
            <person name="Lipzen A."/>
            <person name="Lail K."/>
            <person name="Bauer D."/>
            <person name="Ohm R.A."/>
            <person name="Barry K.W."/>
            <person name="Spatafora J."/>
            <person name="Grigoriev I.V."/>
            <person name="Martin F.M."/>
            <person name="Pujade-Renaud V."/>
        </authorList>
    </citation>
    <scope>NUCLEOTIDE SEQUENCE [LARGE SCALE GENOMIC DNA]</scope>
    <source>
        <strain evidence="1 2">Philippines</strain>
    </source>
</reference>
<dbReference type="EMBL" id="KZ678141">
    <property type="protein sequence ID" value="PSN62472.1"/>
    <property type="molecule type" value="Genomic_DNA"/>
</dbReference>
<accession>A0A2T2NAK0</accession>
<dbReference type="Proteomes" id="UP000240883">
    <property type="component" value="Unassembled WGS sequence"/>
</dbReference>
<name>A0A2T2NAK0_CORCC</name>
<gene>
    <name evidence="1" type="ORF">BS50DRAFT_454946</name>
</gene>
<sequence length="106" mass="11819">MCWCTHYDSPTCGHSWISMTHACGFCRDFLNCLNHQIIQVLIAPAYVCPRCNCGFSDPETIKMIAGPWGCNQMIRGHWGGNQVIPGQWGNAQLHPNNWGAQPMMPG</sequence>
<dbReference type="AlphaFoldDB" id="A0A2T2NAK0"/>
<proteinExistence type="predicted"/>
<evidence type="ECO:0000313" key="2">
    <source>
        <dbReference type="Proteomes" id="UP000240883"/>
    </source>
</evidence>